<protein>
    <submittedName>
        <fullName evidence="1">Ubiquinone biosynthesis O-methyltransferase</fullName>
        <ecNumber evidence="1">2.1.1.222</ecNumber>
    </submittedName>
</protein>
<dbReference type="GO" id="GO:0032259">
    <property type="term" value="P:methylation"/>
    <property type="evidence" value="ECO:0007669"/>
    <property type="project" value="UniProtKB-KW"/>
</dbReference>
<dbReference type="Proteomes" id="UP000248857">
    <property type="component" value="Unassembled WGS sequence"/>
</dbReference>
<keyword evidence="2" id="KW-1185">Reference proteome</keyword>
<comment type="caution">
    <text evidence="1">The sequence shown here is derived from an EMBL/GenBank/DDBJ whole genome shotgun (WGS) entry which is preliminary data.</text>
</comment>
<keyword evidence="1" id="KW-0489">Methyltransferase</keyword>
<sequence>MLDIQEQQILSAWHQNAQPWIDAIANNEIESRIAVTNQAIIDAVLAEPTQTAVDIGCGEGWLVRALTSHGLDMLGADGVPKLIEQAQLSGDGQFRQVTYEEIANGQLNDSFDTAVCNFSLLGHNSALGLFTAFPNLLNSNGRLIVQTLHPLIACGTEAYKDGWRPGSWAGFKGDFVTVPWYFRTLETWVALFTQHGFRLIHLYEPIDPSTGHPVSVILVGQLTQ</sequence>
<organism evidence="1 2">
    <name type="scientific">Acaryochloris thomasi RCC1774</name>
    <dbReference type="NCBI Taxonomy" id="1764569"/>
    <lineage>
        <taxon>Bacteria</taxon>
        <taxon>Bacillati</taxon>
        <taxon>Cyanobacteriota</taxon>
        <taxon>Cyanophyceae</taxon>
        <taxon>Acaryochloridales</taxon>
        <taxon>Acaryochloridaceae</taxon>
        <taxon>Acaryochloris</taxon>
        <taxon>Acaryochloris thomasi</taxon>
    </lineage>
</organism>
<accession>A0A2W1JSD7</accession>
<dbReference type="PANTHER" id="PTHR43861:SF1">
    <property type="entry name" value="TRANS-ACONITATE 2-METHYLTRANSFERASE"/>
    <property type="match status" value="1"/>
</dbReference>
<dbReference type="EC" id="2.1.1.222" evidence="1"/>
<reference evidence="1 2" key="1">
    <citation type="journal article" date="2018" name="Sci. Rep.">
        <title>A novel species of the marine cyanobacterium Acaryochloris with a unique pigment content and lifestyle.</title>
        <authorList>
            <person name="Partensky F."/>
            <person name="Six C."/>
            <person name="Ratin M."/>
            <person name="Garczarek L."/>
            <person name="Vaulot D."/>
            <person name="Probert I."/>
            <person name="Calteau A."/>
            <person name="Gourvil P."/>
            <person name="Marie D."/>
            <person name="Grebert T."/>
            <person name="Bouchier C."/>
            <person name="Le Panse S."/>
            <person name="Gachenot M."/>
            <person name="Rodriguez F."/>
            <person name="Garrido J.L."/>
        </authorList>
    </citation>
    <scope>NUCLEOTIDE SEQUENCE [LARGE SCALE GENOMIC DNA]</scope>
    <source>
        <strain evidence="1 2">RCC1774</strain>
    </source>
</reference>
<dbReference type="EMBL" id="PQWO01000005">
    <property type="protein sequence ID" value="PZD73572.1"/>
    <property type="molecule type" value="Genomic_DNA"/>
</dbReference>
<dbReference type="Gene3D" id="3.40.50.150">
    <property type="entry name" value="Vaccinia Virus protein VP39"/>
    <property type="match status" value="1"/>
</dbReference>
<name>A0A2W1JSD7_9CYAN</name>
<evidence type="ECO:0000313" key="2">
    <source>
        <dbReference type="Proteomes" id="UP000248857"/>
    </source>
</evidence>
<evidence type="ECO:0000313" key="1">
    <source>
        <dbReference type="EMBL" id="PZD73572.1"/>
    </source>
</evidence>
<dbReference type="AlphaFoldDB" id="A0A2W1JSD7"/>
<keyword evidence="1" id="KW-0808">Transferase</keyword>
<dbReference type="RefSeq" id="WP_110985883.1">
    <property type="nucleotide sequence ID" value="NZ_CAWNWM010000005.1"/>
</dbReference>
<dbReference type="OrthoDB" id="9791837at2"/>
<dbReference type="CDD" id="cd02440">
    <property type="entry name" value="AdoMet_MTases"/>
    <property type="match status" value="1"/>
</dbReference>
<gene>
    <name evidence="1" type="primary">ubiG_2</name>
    <name evidence="1" type="ORF">C1752_01910</name>
</gene>
<dbReference type="Pfam" id="PF13489">
    <property type="entry name" value="Methyltransf_23"/>
    <property type="match status" value="1"/>
</dbReference>
<keyword evidence="1" id="KW-0830">Ubiquinone</keyword>
<dbReference type="SUPFAM" id="SSF53335">
    <property type="entry name" value="S-adenosyl-L-methionine-dependent methyltransferases"/>
    <property type="match status" value="1"/>
</dbReference>
<dbReference type="GO" id="GO:0102208">
    <property type="term" value="F:2-polyprenyl-6-hydroxyphenol methylase activity"/>
    <property type="evidence" value="ECO:0007669"/>
    <property type="project" value="UniProtKB-EC"/>
</dbReference>
<proteinExistence type="predicted"/>
<dbReference type="PANTHER" id="PTHR43861">
    <property type="entry name" value="TRANS-ACONITATE 2-METHYLTRANSFERASE-RELATED"/>
    <property type="match status" value="1"/>
</dbReference>
<dbReference type="InterPro" id="IPR029063">
    <property type="entry name" value="SAM-dependent_MTases_sf"/>
</dbReference>